<dbReference type="EMBL" id="CP089984">
    <property type="protein sequence ID" value="WXB17446.1"/>
    <property type="molecule type" value="Genomic_DNA"/>
</dbReference>
<feature type="compositionally biased region" description="Basic and acidic residues" evidence="1">
    <location>
        <begin position="73"/>
        <end position="83"/>
    </location>
</feature>
<evidence type="ECO:0000313" key="3">
    <source>
        <dbReference type="Proteomes" id="UP001370348"/>
    </source>
</evidence>
<name>A0ABZ2M5G8_9BACT</name>
<sequence>MTATTATRAHAQSDDKNAPTAPSSTEAGKPGTAPTRGSLLPQPDPSAPSSSSSSSSSSSFPGSSAGSNVDPASDQRELADQGKQRPTQDGLVGSRPQDVYSEDWWGRIRPVLELHGYFRTRGELFHNMSLGRHDPPGTGLWPQPIDNSYNGLQQQHDLRLCGSDLNNPEPCQDKTQSTANMRFRINPELHISDNLRIMSQIDMLDNLVLGSTPDAYVMRPSGAGNNPYAPLGFFSTTQGPPTAGVNSYRNSVDVKRVWGEYMTPVGQLRFGRMPHHWGLGMLWNSGDNIDADYHSTVDRIMFTSGLKALDLYFGGAWDFVSTGPTNASAYDVNGGQPYNTGNLPSVGEWALFVARRTNPELQRLQLSRNQVVINGGLYALYRNQYLDIPVTQTPWTFFRGAQGAVNPNNGLERRGAEMLIPDLWVQILFKKFRFEAEFASMYGSIDRTANQNTSGTGANVEATKIRMWGLATQTEFKAVEDKLRMQFGFGWASGDPWQQSLQPTGNGLNELNGRGPVSTFRFNPAYNVDLILHRRILSRVQGTYYFRPSVEYDFLRNPGGQKFGGSVAAIWSRASQPVQAPGHKADLGLELDLSLYYQAKDGSLNDDPDKLGGFFAMLQYGVFFPMGGLDHLPNEPATLGGDFGTSSAHTVRLFLGIAY</sequence>
<feature type="region of interest" description="Disordered" evidence="1">
    <location>
        <begin position="1"/>
        <end position="97"/>
    </location>
</feature>
<evidence type="ECO:0000313" key="2">
    <source>
        <dbReference type="EMBL" id="WXB17446.1"/>
    </source>
</evidence>
<dbReference type="NCBIfam" id="TIGR04551">
    <property type="entry name" value="TIGR04551 family protein"/>
    <property type="match status" value="1"/>
</dbReference>
<proteinExistence type="predicted"/>
<dbReference type="Proteomes" id="UP001370348">
    <property type="component" value="Chromosome"/>
</dbReference>
<reference evidence="2 3" key="1">
    <citation type="submission" date="2021-12" db="EMBL/GenBank/DDBJ databases">
        <title>Discovery of the Pendulisporaceae a myxobacterial family with distinct sporulation behavior and unique specialized metabolism.</title>
        <authorList>
            <person name="Garcia R."/>
            <person name="Popoff A."/>
            <person name="Bader C.D."/>
            <person name="Loehr J."/>
            <person name="Walesch S."/>
            <person name="Walt C."/>
            <person name="Boldt J."/>
            <person name="Bunk B."/>
            <person name="Haeckl F.J.F.P.J."/>
            <person name="Gunesch A.P."/>
            <person name="Birkelbach J."/>
            <person name="Nuebel U."/>
            <person name="Pietschmann T."/>
            <person name="Bach T."/>
            <person name="Mueller R."/>
        </authorList>
    </citation>
    <scope>NUCLEOTIDE SEQUENCE [LARGE SCALE GENOMIC DNA]</scope>
    <source>
        <strain evidence="2 3">MSr11954</strain>
    </source>
</reference>
<evidence type="ECO:0000256" key="1">
    <source>
        <dbReference type="SAM" id="MobiDB-lite"/>
    </source>
</evidence>
<gene>
    <name evidence="2" type="ORF">LZC94_09210</name>
</gene>
<protein>
    <submittedName>
        <fullName evidence="2">TIGR04551 family protein</fullName>
    </submittedName>
</protein>
<accession>A0ABZ2M5G8</accession>
<dbReference type="InterPro" id="IPR030884">
    <property type="entry name" value="CHP04551"/>
</dbReference>
<dbReference type="RefSeq" id="WP_394827079.1">
    <property type="nucleotide sequence ID" value="NZ_CP089984.1"/>
</dbReference>
<keyword evidence="3" id="KW-1185">Reference proteome</keyword>
<organism evidence="2 3">
    <name type="scientific">Pendulispora albinea</name>
    <dbReference type="NCBI Taxonomy" id="2741071"/>
    <lineage>
        <taxon>Bacteria</taxon>
        <taxon>Pseudomonadati</taxon>
        <taxon>Myxococcota</taxon>
        <taxon>Myxococcia</taxon>
        <taxon>Myxococcales</taxon>
        <taxon>Sorangiineae</taxon>
        <taxon>Pendulisporaceae</taxon>
        <taxon>Pendulispora</taxon>
    </lineage>
</organism>
<feature type="compositionally biased region" description="Low complexity" evidence="1">
    <location>
        <begin position="47"/>
        <end position="67"/>
    </location>
</feature>